<feature type="transmembrane region" description="Helical" evidence="1">
    <location>
        <begin position="28"/>
        <end position="53"/>
    </location>
</feature>
<keyword evidence="1" id="KW-0472">Membrane</keyword>
<dbReference type="RefSeq" id="XP_066675650.1">
    <property type="nucleotide sequence ID" value="XM_066805877.1"/>
</dbReference>
<sequence>MPTAERPLRLSLDAFGAWAVHQPGALQLLSGIGVVVFAGLATGILLITAAIALQNSRTEVDPGSHIPSTSMDAPQVRCARFSDDYRLSLTRGGMVVAWPRDIAELLSAERYPDRPARPGDMLQLEVPSCSGNSKHLNTVHLVGAGHLHRSAYLSVLVQSGFHHSP</sequence>
<keyword evidence="1" id="KW-1133">Transmembrane helix</keyword>
<name>A0ABR1XE89_9PEZI</name>
<protein>
    <submittedName>
        <fullName evidence="2">Uncharacterized protein</fullName>
    </submittedName>
</protein>
<gene>
    <name evidence="2" type="ORF">PG997_001562</name>
</gene>
<dbReference type="GeneID" id="92038937"/>
<reference evidence="2 3" key="1">
    <citation type="submission" date="2023-01" db="EMBL/GenBank/DDBJ databases">
        <title>Analysis of 21 Apiospora genomes using comparative genomics revels a genus with tremendous synthesis potential of carbohydrate active enzymes and secondary metabolites.</title>
        <authorList>
            <person name="Sorensen T."/>
        </authorList>
    </citation>
    <scope>NUCLEOTIDE SEQUENCE [LARGE SCALE GENOMIC DNA]</scope>
    <source>
        <strain evidence="2 3">CBS 114990</strain>
    </source>
</reference>
<keyword evidence="1" id="KW-0812">Transmembrane</keyword>
<organism evidence="2 3">
    <name type="scientific">Apiospora hydei</name>
    <dbReference type="NCBI Taxonomy" id="1337664"/>
    <lineage>
        <taxon>Eukaryota</taxon>
        <taxon>Fungi</taxon>
        <taxon>Dikarya</taxon>
        <taxon>Ascomycota</taxon>
        <taxon>Pezizomycotina</taxon>
        <taxon>Sordariomycetes</taxon>
        <taxon>Xylariomycetidae</taxon>
        <taxon>Amphisphaeriales</taxon>
        <taxon>Apiosporaceae</taxon>
        <taxon>Apiospora</taxon>
    </lineage>
</organism>
<dbReference type="EMBL" id="JAQQWN010000002">
    <property type="protein sequence ID" value="KAK8094877.1"/>
    <property type="molecule type" value="Genomic_DNA"/>
</dbReference>
<evidence type="ECO:0000313" key="3">
    <source>
        <dbReference type="Proteomes" id="UP001433268"/>
    </source>
</evidence>
<proteinExistence type="predicted"/>
<evidence type="ECO:0000256" key="1">
    <source>
        <dbReference type="SAM" id="Phobius"/>
    </source>
</evidence>
<evidence type="ECO:0000313" key="2">
    <source>
        <dbReference type="EMBL" id="KAK8094877.1"/>
    </source>
</evidence>
<accession>A0ABR1XE89</accession>
<comment type="caution">
    <text evidence="2">The sequence shown here is derived from an EMBL/GenBank/DDBJ whole genome shotgun (WGS) entry which is preliminary data.</text>
</comment>
<dbReference type="Proteomes" id="UP001433268">
    <property type="component" value="Unassembled WGS sequence"/>
</dbReference>
<keyword evidence="3" id="KW-1185">Reference proteome</keyword>